<sequence length="155" mass="17517">MSRGCCFPSTALLQHHCNHHHHLLIPTRNTLSATASLLLVRPRTSNMITHIVQFQFKSSLAPERIQETCAHLVSLKDKCLPPITQKPYIKSFNAGKQDSPEGKNNGITHVFVMEFESDQDREYYLTKDPAHLGFVQTLDGLIEKSQVVDFTEGVF</sequence>
<evidence type="ECO:0000256" key="1">
    <source>
        <dbReference type="ARBA" id="ARBA00011738"/>
    </source>
</evidence>
<feature type="domain" description="Stress-response A/B barrel" evidence="2">
    <location>
        <begin position="48"/>
        <end position="150"/>
    </location>
</feature>
<dbReference type="InterPro" id="IPR013097">
    <property type="entry name" value="Dabb"/>
</dbReference>
<dbReference type="STRING" id="1341132.A0A3F3PKQ4"/>
<dbReference type="Gene3D" id="3.30.70.100">
    <property type="match status" value="1"/>
</dbReference>
<evidence type="ECO:0000313" key="3">
    <source>
        <dbReference type="EMBL" id="RDH27497.1"/>
    </source>
</evidence>
<accession>A0A3F3PKQ4</accession>
<dbReference type="InterPro" id="IPR011008">
    <property type="entry name" value="Dimeric_a/b-barrel"/>
</dbReference>
<gene>
    <name evidence="3" type="ORF">BDQ94DRAFT_153787</name>
</gene>
<dbReference type="RefSeq" id="XP_026620519.1">
    <property type="nucleotide sequence ID" value="XM_026768191.1"/>
</dbReference>
<dbReference type="Proteomes" id="UP000253729">
    <property type="component" value="Unassembled WGS sequence"/>
</dbReference>
<dbReference type="PROSITE" id="PS51502">
    <property type="entry name" value="S_R_A_B_BARREL"/>
    <property type="match status" value="1"/>
</dbReference>
<dbReference type="PANTHER" id="PTHR33178:SF10">
    <property type="entry name" value="STRESS-RESPONSE A_B BARREL DOMAIN-CONTAINING PROTEIN"/>
    <property type="match status" value="1"/>
</dbReference>
<evidence type="ECO:0000313" key="4">
    <source>
        <dbReference type="Proteomes" id="UP000253729"/>
    </source>
</evidence>
<reference evidence="3 4" key="1">
    <citation type="submission" date="2018-07" db="EMBL/GenBank/DDBJ databases">
        <title>The genomes of Aspergillus section Nigri reveals drivers in fungal speciation.</title>
        <authorList>
            <consortium name="DOE Joint Genome Institute"/>
            <person name="Vesth T.C."/>
            <person name="Nybo J."/>
            <person name="Theobald S."/>
            <person name="Brandl J."/>
            <person name="Frisvad J.C."/>
            <person name="Nielsen K.F."/>
            <person name="Lyhne E.K."/>
            <person name="Kogle M.E."/>
            <person name="Kuo A."/>
            <person name="Riley R."/>
            <person name="Clum A."/>
            <person name="Nolan M."/>
            <person name="Lipzen A."/>
            <person name="Salamov A."/>
            <person name="Henrissat B."/>
            <person name="Wiebenga A."/>
            <person name="De vries R.P."/>
            <person name="Grigoriev I.V."/>
            <person name="Mortensen U.H."/>
            <person name="Andersen M.R."/>
            <person name="Baker S.E."/>
        </authorList>
    </citation>
    <scope>NUCLEOTIDE SEQUENCE [LARGE SCALE GENOMIC DNA]</scope>
    <source>
        <strain evidence="3 4">CBS 139.54b</strain>
    </source>
</reference>
<organism evidence="3 4">
    <name type="scientific">Aspergillus welwitschiae</name>
    <dbReference type="NCBI Taxonomy" id="1341132"/>
    <lineage>
        <taxon>Eukaryota</taxon>
        <taxon>Fungi</taxon>
        <taxon>Dikarya</taxon>
        <taxon>Ascomycota</taxon>
        <taxon>Pezizomycotina</taxon>
        <taxon>Eurotiomycetes</taxon>
        <taxon>Eurotiomycetidae</taxon>
        <taxon>Eurotiales</taxon>
        <taxon>Aspergillaceae</taxon>
        <taxon>Aspergillus</taxon>
        <taxon>Aspergillus subgen. Circumdati</taxon>
    </lineage>
</organism>
<dbReference type="SUPFAM" id="SSF54909">
    <property type="entry name" value="Dimeric alpha+beta barrel"/>
    <property type="match status" value="1"/>
</dbReference>
<evidence type="ECO:0000259" key="2">
    <source>
        <dbReference type="PROSITE" id="PS51502"/>
    </source>
</evidence>
<dbReference type="AlphaFoldDB" id="A0A3F3PKQ4"/>
<dbReference type="InterPro" id="IPR044662">
    <property type="entry name" value="HS1/DABB1-like"/>
</dbReference>
<proteinExistence type="predicted"/>
<dbReference type="EMBL" id="KZ852089">
    <property type="protein sequence ID" value="RDH27497.1"/>
    <property type="molecule type" value="Genomic_DNA"/>
</dbReference>
<protein>
    <recommendedName>
        <fullName evidence="2">Stress-response A/B barrel domain-containing protein</fullName>
    </recommendedName>
</protein>
<name>A0A3F3PKQ4_9EURO</name>
<keyword evidence="4" id="KW-1185">Reference proteome</keyword>
<comment type="subunit">
    <text evidence="1">Homodimer.</text>
</comment>
<dbReference type="PANTHER" id="PTHR33178">
    <property type="match status" value="1"/>
</dbReference>
<dbReference type="GeneID" id="38136547"/>
<dbReference type="Pfam" id="PF07876">
    <property type="entry name" value="Dabb"/>
    <property type="match status" value="1"/>
</dbReference>
<dbReference type="SMART" id="SM00886">
    <property type="entry name" value="Dabb"/>
    <property type="match status" value="1"/>
</dbReference>